<dbReference type="AlphaFoldDB" id="A0A1X7GGW9"/>
<dbReference type="EMBL" id="LT840185">
    <property type="protein sequence ID" value="SMF69488.1"/>
    <property type="molecule type" value="Genomic_DNA"/>
</dbReference>
<keyword evidence="3" id="KW-1185">Reference proteome</keyword>
<accession>A0A1X7GGW9</accession>
<protein>
    <submittedName>
        <fullName evidence="2">Uncharacterized protein</fullName>
    </submittedName>
</protein>
<keyword evidence="1" id="KW-0472">Membrane</keyword>
<evidence type="ECO:0000256" key="1">
    <source>
        <dbReference type="SAM" id="Phobius"/>
    </source>
</evidence>
<feature type="transmembrane region" description="Helical" evidence="1">
    <location>
        <begin position="20"/>
        <end position="46"/>
    </location>
</feature>
<dbReference type="Proteomes" id="UP000192934">
    <property type="component" value="Chromosome I"/>
</dbReference>
<name>A0A1X7GGW9_9SPHN</name>
<keyword evidence="1" id="KW-1133">Transmembrane helix</keyword>
<proteinExistence type="predicted"/>
<gene>
    <name evidence="2" type="ORF">SAMN06295910_1735</name>
</gene>
<evidence type="ECO:0000313" key="3">
    <source>
        <dbReference type="Proteomes" id="UP000192934"/>
    </source>
</evidence>
<keyword evidence="1" id="KW-0812">Transmembrane</keyword>
<dbReference type="STRING" id="941907.SAMN06295910_1735"/>
<evidence type="ECO:0000313" key="2">
    <source>
        <dbReference type="EMBL" id="SMF69488.1"/>
    </source>
</evidence>
<sequence length="156" mass="16734">MSPTPPNAQSVMKRRVLPIAGTAIKAALFLVGLFTVAQYALFWLIGVSASTGVLKRLPSPDGALTAYLLQKNPGAMSSYVYVVVLTPAGQGHGDGRTLISGARLEGLDFRWTDARSLAVKVPCGLYSDATNFFGDGSRDLWVKVEFDVPKCSLRMP</sequence>
<reference evidence="3" key="1">
    <citation type="submission" date="2017-04" db="EMBL/GenBank/DDBJ databases">
        <authorList>
            <person name="Varghese N."/>
            <person name="Submissions S."/>
        </authorList>
    </citation>
    <scope>NUCLEOTIDE SEQUENCE [LARGE SCALE GENOMIC DNA]</scope>
    <source>
        <strain evidence="3">Dd16</strain>
    </source>
</reference>
<dbReference type="RefSeq" id="WP_157123756.1">
    <property type="nucleotide sequence ID" value="NZ_LT840185.1"/>
</dbReference>
<organism evidence="2 3">
    <name type="scientific">Allosphingosinicella indica</name>
    <dbReference type="NCBI Taxonomy" id="941907"/>
    <lineage>
        <taxon>Bacteria</taxon>
        <taxon>Pseudomonadati</taxon>
        <taxon>Pseudomonadota</taxon>
        <taxon>Alphaproteobacteria</taxon>
        <taxon>Sphingomonadales</taxon>
        <taxon>Sphingomonadaceae</taxon>
        <taxon>Allosphingosinicella</taxon>
    </lineage>
</organism>
<dbReference type="OrthoDB" id="10017302at2"/>